<dbReference type="InterPro" id="IPR014569">
    <property type="entry name" value="Ubq_cyt-c_CBP3-rel"/>
</dbReference>
<name>A0ABU4RQF9_9HYPH</name>
<dbReference type="PANTHER" id="PTHR12184:SF1">
    <property type="entry name" value="UBIQUINOL-CYTOCHROME-C REDUCTASE COMPLEX ASSEMBLY FACTOR 1"/>
    <property type="match status" value="1"/>
</dbReference>
<dbReference type="EMBL" id="JAXAFJ010000009">
    <property type="protein sequence ID" value="MDX6807102.1"/>
    <property type="molecule type" value="Genomic_DNA"/>
</dbReference>
<evidence type="ECO:0000256" key="2">
    <source>
        <dbReference type="ARBA" id="ARBA00006436"/>
    </source>
</evidence>
<evidence type="ECO:0000313" key="5">
    <source>
        <dbReference type="Proteomes" id="UP001274321"/>
    </source>
</evidence>
<dbReference type="InterPro" id="IPR007129">
    <property type="entry name" value="Ubiqinol_cyt_c_chaperone_CPB3"/>
</dbReference>
<evidence type="ECO:0000259" key="3">
    <source>
        <dbReference type="Pfam" id="PF03981"/>
    </source>
</evidence>
<dbReference type="PIRSF" id="PIRSF032079">
    <property type="entry name" value="UCP032079"/>
    <property type="match status" value="1"/>
</dbReference>
<comment type="caution">
    <text evidence="4">The sequence shown here is derived from an EMBL/GenBank/DDBJ whole genome shotgun (WGS) entry which is preliminary data.</text>
</comment>
<evidence type="ECO:0000256" key="1">
    <source>
        <dbReference type="ARBA" id="ARBA00006407"/>
    </source>
</evidence>
<proteinExistence type="inferred from homology"/>
<dbReference type="InterPro" id="IPR021150">
    <property type="entry name" value="Ubiq_cyt_c_chap"/>
</dbReference>
<dbReference type="Proteomes" id="UP001274321">
    <property type="component" value="Unassembled WGS sequence"/>
</dbReference>
<keyword evidence="5" id="KW-1185">Reference proteome</keyword>
<accession>A0ABU4RQF9</accession>
<reference evidence="4 5" key="1">
    <citation type="submission" date="2023-11" db="EMBL/GenBank/DDBJ databases">
        <authorList>
            <person name="Bao R."/>
        </authorList>
    </citation>
    <scope>NUCLEOTIDE SEQUENCE [LARGE SCALE GENOMIC DNA]</scope>
    <source>
        <strain evidence="4 5">PJ23</strain>
    </source>
</reference>
<organism evidence="4 5">
    <name type="scientific">Terrihabitans rhizophilus</name>
    <dbReference type="NCBI Taxonomy" id="3092662"/>
    <lineage>
        <taxon>Bacteria</taxon>
        <taxon>Pseudomonadati</taxon>
        <taxon>Pseudomonadota</taxon>
        <taxon>Alphaproteobacteria</taxon>
        <taxon>Hyphomicrobiales</taxon>
        <taxon>Terrihabitans</taxon>
    </lineage>
</organism>
<evidence type="ECO:0000313" key="4">
    <source>
        <dbReference type="EMBL" id="MDX6807102.1"/>
    </source>
</evidence>
<protein>
    <submittedName>
        <fullName evidence="4">Ubiquinol-cytochrome C chaperone family protein</fullName>
    </submittedName>
</protein>
<comment type="similarity">
    <text evidence="2">Belongs to the UPF0174 family.</text>
</comment>
<dbReference type="RefSeq" id="WP_319845225.1">
    <property type="nucleotide sequence ID" value="NZ_JAXAFJ010000009.1"/>
</dbReference>
<comment type="similarity">
    <text evidence="1">Belongs to the CBP3 family.</text>
</comment>
<dbReference type="PANTHER" id="PTHR12184">
    <property type="entry name" value="UBIQUINOL-CYTOCHROME C REDUCTASE COMPLEX ASSEMBLY FACTOR 1 FAMILY MEMBER"/>
    <property type="match status" value="1"/>
</dbReference>
<dbReference type="Pfam" id="PF03981">
    <property type="entry name" value="Ubiq_cyt_C_chap"/>
    <property type="match status" value="1"/>
</dbReference>
<feature type="domain" description="Ubiquinol-cytochrome c chaperone" evidence="3">
    <location>
        <begin position="34"/>
        <end position="170"/>
    </location>
</feature>
<sequence length="184" mass="20600">MIFGLFRRSHDDDDVRTIYSGIMAHARHPAFYERYGVPDTLDGRYDMLMLHAFLYLHRLKTEPETAREQGQKVFDLMFLEMDRALREIGVGDLAVPKKIKKMASAFYGRTAAYDEALSGTGGELAEALGRNIYPEEGAEHAPLLARYVRHAAEVLAAQDLTVLVREGPSFPDPAPFAEQKSAAL</sequence>
<gene>
    <name evidence="4" type="ORF">SCD90_13605</name>
</gene>